<evidence type="ECO:0000256" key="2">
    <source>
        <dbReference type="PROSITE-ProRule" id="PRU00103"/>
    </source>
</evidence>
<evidence type="ECO:0000259" key="5">
    <source>
        <dbReference type="Pfam" id="PF22956"/>
    </source>
</evidence>
<dbReference type="Proteomes" id="UP000887575">
    <property type="component" value="Unassembled WGS sequence"/>
</dbReference>
<dbReference type="InterPro" id="IPR016024">
    <property type="entry name" value="ARM-type_fold"/>
</dbReference>
<accession>A0AAF3FEX3</accession>
<dbReference type="InterPro" id="IPR055231">
    <property type="entry name" value="2AA_helical"/>
</dbReference>
<dbReference type="InterPro" id="IPR011989">
    <property type="entry name" value="ARM-like"/>
</dbReference>
<feature type="region of interest" description="Disordered" evidence="3">
    <location>
        <begin position="570"/>
        <end position="590"/>
    </location>
</feature>
<feature type="transmembrane region" description="Helical" evidence="4">
    <location>
        <begin position="6"/>
        <end position="28"/>
    </location>
</feature>
<dbReference type="InterPro" id="IPR051023">
    <property type="entry name" value="PP2A_Regulatory_Subunit_A"/>
</dbReference>
<evidence type="ECO:0000313" key="6">
    <source>
        <dbReference type="Proteomes" id="UP000887575"/>
    </source>
</evidence>
<evidence type="ECO:0000313" key="7">
    <source>
        <dbReference type="WBParaSite" id="MBELARI_LOCUS5177"/>
    </source>
</evidence>
<dbReference type="PANTHER" id="PTHR10648">
    <property type="entry name" value="SERINE/THREONINE-PROTEIN PHOSPHATASE PP2A 65 KDA REGULATORY SUBUNIT"/>
    <property type="match status" value="1"/>
</dbReference>
<keyword evidence="4" id="KW-1133">Transmembrane helix</keyword>
<sequence>MVKNFFVWLTFYLNTIYLGIVSLTLKVLQRPSFASSIFWSMSLQHLQNLSLSPIRRQSIDASFDNGLGILTRFSSQARSSSAPERQDCFRSLIDVIRILNDFGDEEHFEKFFQTICELGEDEALQVRGALLERYPTLFSECRGSSHLNPYVDRCLTPCLTSQLNSVEMIRKAALDVIGILLEQRLFSEESLKNLLVPTLFLTLEAPLETDERVQQSYNLYAEEIPLETCTVICRVISMQCINDQEWIFQNFVPKFSTFLQKHSSAFQLRKAAIQIFGQLADLFGEGFVEAFLVPHLVALSNDDAWGVRKAVCEIFVDVASFSNSRLRKEVLVPVYLRLLNDKIRWVASMAAQELGRFISTFADHAFTGLSVQNGKVVEAPSTNAAVKEEDIRKYAELPAGCYMPENDPNSSSLYQHAESFDDNTLLLFEKLNRRSNFNLSVAALGRCSSSDNLSKVGLESVDLMQNYEEDNLDFDNSDPFNCTMDISFGETSGVLDGTPKANTDKVTLSPASPSSPELLTYWRPTFQLSDDDLLRFGILTPFGSSSSSQQQQGPSRDISAQQLPFQEASFLSNEGSKTPTPDKGMTTGSDLVEMDISNDDMSIDSFANETASTSGHANDTVNTTDLFDQNTSCQEDTSMDFSDSSSTMDYNVSTTSASTFTEMEGSTMVGDLPLHNYPTQNINLLNNTASLFQSNDDMSLESSLKTAAEMEPSAEEQKLKEFIPMELVKWFIREMNDESDADYNKHRAKAFPAVALTLGKRHWEILRKTYLRLVNDNELAVRALLAASLHDIATIVGPDITLNDLVPAFNRFREDEEGVRQNLLFNLFEFVERVPEPGRILLLQSLPHMLRTDNNNNNSNWRFRKDFAIECGKLCSLYSLDDVNRGISGIALTLCSDRVDEVRDEAARLTAGILGMMVQNEIGNNNKSFAETKYTKAFVDDIVRGYAHSRVAKKRITFATICKYLLSQGFIAKEHFIAFLLDPLLELATDDVGNVRYSVCQVLLLLSTLLNITSVANINQILLKLEKDSDGDVSRSARRILAESEQVYAAEMAKPIDVTTRKFQLLEKEEEYFATLAEHMERARRQNFENGPSS</sequence>
<dbReference type="GO" id="GO:0005737">
    <property type="term" value="C:cytoplasm"/>
    <property type="evidence" value="ECO:0007669"/>
    <property type="project" value="TreeGrafter"/>
</dbReference>
<dbReference type="PROSITE" id="PS50077">
    <property type="entry name" value="HEAT_REPEAT"/>
    <property type="match status" value="2"/>
</dbReference>
<reference evidence="7" key="1">
    <citation type="submission" date="2024-02" db="UniProtKB">
        <authorList>
            <consortium name="WormBaseParasite"/>
        </authorList>
    </citation>
    <scope>IDENTIFICATION</scope>
</reference>
<dbReference type="PANTHER" id="PTHR10648:SF1">
    <property type="entry name" value="SERINE_THREONINE-PROTEIN PHOSPHATASE 4 REGULATORY SUBUNIT 1"/>
    <property type="match status" value="1"/>
</dbReference>
<feature type="repeat" description="HEAT" evidence="2">
    <location>
        <begin position="766"/>
        <end position="804"/>
    </location>
</feature>
<evidence type="ECO:0000256" key="3">
    <source>
        <dbReference type="SAM" id="MobiDB-lite"/>
    </source>
</evidence>
<dbReference type="WBParaSite" id="MBELARI_LOCUS5177">
    <property type="protein sequence ID" value="MBELARI_LOCUS5177"/>
    <property type="gene ID" value="MBELARI_LOCUS5177"/>
</dbReference>
<dbReference type="Pfam" id="PF22956">
    <property type="entry name" value="VPS15-like_hel"/>
    <property type="match status" value="1"/>
</dbReference>
<keyword evidence="4" id="KW-0472">Membrane</keyword>
<dbReference type="InterPro" id="IPR021133">
    <property type="entry name" value="HEAT_type_2"/>
</dbReference>
<dbReference type="AlphaFoldDB" id="A0AAF3FEX3"/>
<dbReference type="GO" id="GO:0019888">
    <property type="term" value="F:protein phosphatase regulator activity"/>
    <property type="evidence" value="ECO:0007669"/>
    <property type="project" value="TreeGrafter"/>
</dbReference>
<keyword evidence="4" id="KW-0812">Transmembrane</keyword>
<feature type="domain" description="Phosphatase 2A Regulatory Subunit A helical" evidence="5">
    <location>
        <begin position="247"/>
        <end position="358"/>
    </location>
</feature>
<keyword evidence="1" id="KW-0677">Repeat</keyword>
<dbReference type="Gene3D" id="1.25.10.10">
    <property type="entry name" value="Leucine-rich Repeat Variant"/>
    <property type="match status" value="2"/>
</dbReference>
<keyword evidence="6" id="KW-1185">Reference proteome</keyword>
<feature type="region of interest" description="Disordered" evidence="3">
    <location>
        <begin position="493"/>
        <end position="514"/>
    </location>
</feature>
<organism evidence="6 7">
    <name type="scientific">Mesorhabditis belari</name>
    <dbReference type="NCBI Taxonomy" id="2138241"/>
    <lineage>
        <taxon>Eukaryota</taxon>
        <taxon>Metazoa</taxon>
        <taxon>Ecdysozoa</taxon>
        <taxon>Nematoda</taxon>
        <taxon>Chromadorea</taxon>
        <taxon>Rhabditida</taxon>
        <taxon>Rhabditina</taxon>
        <taxon>Rhabditomorpha</taxon>
        <taxon>Rhabditoidea</taxon>
        <taxon>Rhabditidae</taxon>
        <taxon>Mesorhabditinae</taxon>
        <taxon>Mesorhabditis</taxon>
    </lineage>
</organism>
<feature type="repeat" description="HEAT" evidence="2">
    <location>
        <begin position="980"/>
        <end position="1017"/>
    </location>
</feature>
<protein>
    <submittedName>
        <fullName evidence="7">Serine/threonine-protein phosphatase 4 regulatory subunit 1</fullName>
    </submittedName>
</protein>
<name>A0AAF3FEX3_9BILA</name>
<dbReference type="SUPFAM" id="SSF48371">
    <property type="entry name" value="ARM repeat"/>
    <property type="match status" value="1"/>
</dbReference>
<feature type="compositionally biased region" description="Polar residues" evidence="3">
    <location>
        <begin position="570"/>
        <end position="579"/>
    </location>
</feature>
<proteinExistence type="predicted"/>
<evidence type="ECO:0000256" key="1">
    <source>
        <dbReference type="ARBA" id="ARBA00022737"/>
    </source>
</evidence>
<evidence type="ECO:0000256" key="4">
    <source>
        <dbReference type="SAM" id="Phobius"/>
    </source>
</evidence>